<dbReference type="GO" id="GO:0005085">
    <property type="term" value="F:guanyl-nucleotide exchange factor activity"/>
    <property type="evidence" value="ECO:0007669"/>
    <property type="project" value="InterPro"/>
</dbReference>
<feature type="compositionally biased region" description="Pro residues" evidence="6">
    <location>
        <begin position="263"/>
        <end position="274"/>
    </location>
</feature>
<feature type="region of interest" description="Disordered" evidence="6">
    <location>
        <begin position="250"/>
        <end position="315"/>
    </location>
</feature>
<feature type="compositionally biased region" description="Low complexity" evidence="6">
    <location>
        <begin position="941"/>
        <end position="966"/>
    </location>
</feature>
<feature type="region of interest" description="Disordered" evidence="6">
    <location>
        <begin position="333"/>
        <end position="408"/>
    </location>
</feature>
<comment type="similarity">
    <text evidence="2">Belongs to the RIN (Ras interaction/interference) family.</text>
</comment>
<evidence type="ECO:0000256" key="3">
    <source>
        <dbReference type="ARBA" id="ARBA00022468"/>
    </source>
</evidence>
<keyword evidence="5" id="KW-0727">SH2 domain</keyword>
<name>A0A498N042_LABRO</name>
<evidence type="ECO:0000256" key="4">
    <source>
        <dbReference type="ARBA" id="ARBA00022490"/>
    </source>
</evidence>
<dbReference type="STRING" id="84645.A0A498N042"/>
<dbReference type="InterPro" id="IPR045046">
    <property type="entry name" value="Vps9-like"/>
</dbReference>
<protein>
    <submittedName>
        <fullName evidence="9">Ras and Rab interactor 2-like protein</fullName>
    </submittedName>
</protein>
<dbReference type="Gene3D" id="1.20.1050.80">
    <property type="entry name" value="VPS9 domain"/>
    <property type="match status" value="1"/>
</dbReference>
<dbReference type="PROSITE" id="PS51205">
    <property type="entry name" value="VPS9"/>
    <property type="match status" value="1"/>
</dbReference>
<feature type="compositionally biased region" description="Basic residues" evidence="6">
    <location>
        <begin position="873"/>
        <end position="882"/>
    </location>
</feature>
<keyword evidence="4" id="KW-0963">Cytoplasm</keyword>
<dbReference type="GO" id="GO:0005829">
    <property type="term" value="C:cytosol"/>
    <property type="evidence" value="ECO:0007669"/>
    <property type="project" value="TreeGrafter"/>
</dbReference>
<evidence type="ECO:0000259" key="7">
    <source>
        <dbReference type="PROSITE" id="PS50200"/>
    </source>
</evidence>
<accession>A0A498N042</accession>
<dbReference type="Proteomes" id="UP000290572">
    <property type="component" value="Unassembled WGS sequence"/>
</dbReference>
<reference evidence="9 10" key="1">
    <citation type="submission" date="2018-03" db="EMBL/GenBank/DDBJ databases">
        <title>Draft genome sequence of Rohu Carp (Labeo rohita).</title>
        <authorList>
            <person name="Das P."/>
            <person name="Kushwaha B."/>
            <person name="Joshi C.G."/>
            <person name="Kumar D."/>
            <person name="Nagpure N.S."/>
            <person name="Sahoo L."/>
            <person name="Das S.P."/>
            <person name="Bit A."/>
            <person name="Patnaik S."/>
            <person name="Meher P.K."/>
            <person name="Jayasankar P."/>
            <person name="Koringa P.G."/>
            <person name="Patel N.V."/>
            <person name="Hinsu A.T."/>
            <person name="Kumar R."/>
            <person name="Pandey M."/>
            <person name="Agarwal S."/>
            <person name="Srivastava S."/>
            <person name="Singh M."/>
            <person name="Iquebal M.A."/>
            <person name="Jaiswal S."/>
            <person name="Angadi U.B."/>
            <person name="Kumar N."/>
            <person name="Raza M."/>
            <person name="Shah T.M."/>
            <person name="Rai A."/>
            <person name="Jena J.K."/>
        </authorList>
    </citation>
    <scope>NUCLEOTIDE SEQUENCE [LARGE SCALE GENOMIC DNA]</scope>
    <source>
        <strain evidence="9">DASCIFA01</strain>
        <tissue evidence="9">Testis</tissue>
    </source>
</reference>
<dbReference type="SMART" id="SM00314">
    <property type="entry name" value="RA"/>
    <property type="match status" value="1"/>
</dbReference>
<feature type="compositionally biased region" description="Polar residues" evidence="6">
    <location>
        <begin position="333"/>
        <end position="353"/>
    </location>
</feature>
<comment type="caution">
    <text evidence="9">The sequence shown here is derived from an EMBL/GenBank/DDBJ whole genome shotgun (WGS) entry which is preliminary data.</text>
</comment>
<dbReference type="GO" id="GO:0031267">
    <property type="term" value="F:small GTPase binding"/>
    <property type="evidence" value="ECO:0007669"/>
    <property type="project" value="TreeGrafter"/>
</dbReference>
<dbReference type="Pfam" id="PF00788">
    <property type="entry name" value="RA"/>
    <property type="match status" value="1"/>
</dbReference>
<dbReference type="EMBL" id="QBIY01012556">
    <property type="protein sequence ID" value="RXN23876.1"/>
    <property type="molecule type" value="Genomic_DNA"/>
</dbReference>
<dbReference type="PROSITE" id="PS50200">
    <property type="entry name" value="RA"/>
    <property type="match status" value="1"/>
</dbReference>
<dbReference type="GO" id="GO:0005096">
    <property type="term" value="F:GTPase activator activity"/>
    <property type="evidence" value="ECO:0007669"/>
    <property type="project" value="UniProtKB-KW"/>
</dbReference>
<comment type="subcellular location">
    <subcellularLocation>
        <location evidence="1">Cytoplasm</location>
    </subcellularLocation>
</comment>
<feature type="compositionally biased region" description="Low complexity" evidence="6">
    <location>
        <begin position="361"/>
        <end position="374"/>
    </location>
</feature>
<keyword evidence="10" id="KW-1185">Reference proteome</keyword>
<dbReference type="AlphaFoldDB" id="A0A498N042"/>
<gene>
    <name evidence="9" type="ORF">ROHU_022514</name>
</gene>
<dbReference type="Pfam" id="PF02204">
    <property type="entry name" value="VPS9"/>
    <property type="match status" value="1"/>
</dbReference>
<dbReference type="SUPFAM" id="SSF55550">
    <property type="entry name" value="SH2 domain"/>
    <property type="match status" value="1"/>
</dbReference>
<dbReference type="PANTHER" id="PTHR23101:SF51">
    <property type="entry name" value="RAS AND RAB INTERACTOR 2"/>
    <property type="match status" value="1"/>
</dbReference>
<dbReference type="GO" id="GO:0030139">
    <property type="term" value="C:endocytic vesicle"/>
    <property type="evidence" value="ECO:0007669"/>
    <property type="project" value="TreeGrafter"/>
</dbReference>
<evidence type="ECO:0000256" key="6">
    <source>
        <dbReference type="SAM" id="MobiDB-lite"/>
    </source>
</evidence>
<evidence type="ECO:0000256" key="5">
    <source>
        <dbReference type="ARBA" id="ARBA00022999"/>
    </source>
</evidence>
<dbReference type="Pfam" id="PF23268">
    <property type="entry name" value="RIN1"/>
    <property type="match status" value="1"/>
</dbReference>
<dbReference type="InterPro" id="IPR036860">
    <property type="entry name" value="SH2_dom_sf"/>
</dbReference>
<organism evidence="9 10">
    <name type="scientific">Labeo rohita</name>
    <name type="common">Indian major carp</name>
    <name type="synonym">Cyprinus rohita</name>
    <dbReference type="NCBI Taxonomy" id="84645"/>
    <lineage>
        <taxon>Eukaryota</taxon>
        <taxon>Metazoa</taxon>
        <taxon>Chordata</taxon>
        <taxon>Craniata</taxon>
        <taxon>Vertebrata</taxon>
        <taxon>Euteleostomi</taxon>
        <taxon>Actinopterygii</taxon>
        <taxon>Neopterygii</taxon>
        <taxon>Teleostei</taxon>
        <taxon>Ostariophysi</taxon>
        <taxon>Cypriniformes</taxon>
        <taxon>Cyprinidae</taxon>
        <taxon>Labeoninae</taxon>
        <taxon>Labeonini</taxon>
        <taxon>Labeo</taxon>
    </lineage>
</organism>
<feature type="compositionally biased region" description="Acidic residues" evidence="6">
    <location>
        <begin position="398"/>
        <end position="408"/>
    </location>
</feature>
<dbReference type="SMART" id="SM00167">
    <property type="entry name" value="VPS9"/>
    <property type="match status" value="1"/>
</dbReference>
<evidence type="ECO:0000256" key="1">
    <source>
        <dbReference type="ARBA" id="ARBA00004496"/>
    </source>
</evidence>
<dbReference type="InterPro" id="IPR037191">
    <property type="entry name" value="VPS9_dom_sf"/>
</dbReference>
<evidence type="ECO:0000256" key="2">
    <source>
        <dbReference type="ARBA" id="ARBA00006919"/>
    </source>
</evidence>
<dbReference type="InterPro" id="IPR000159">
    <property type="entry name" value="RA_dom"/>
</dbReference>
<feature type="region of interest" description="Disordered" evidence="6">
    <location>
        <begin position="930"/>
        <end position="966"/>
    </location>
</feature>
<dbReference type="FunFam" id="1.20.1050.80:FF:000002">
    <property type="entry name" value="Ras and Rab interactor 2"/>
    <property type="match status" value="1"/>
</dbReference>
<feature type="domain" description="Ras-associating" evidence="7">
    <location>
        <begin position="745"/>
        <end position="836"/>
    </location>
</feature>
<evidence type="ECO:0000259" key="8">
    <source>
        <dbReference type="PROSITE" id="PS51205"/>
    </source>
</evidence>
<sequence>MAMDSVLQPSHLDRSGSFLQLVDAFALSLGALEQQMVHATEEKNRDPDISMLVEIEGEMSPVCLQYPAVDGTRVFLVWKSSVLQKKILSFHMYGTSDSSVIHIPVKESQYTFSLEGSGISFADLFRLVAFYCISRDILPFTLKLPEAIHSAETLSDLHELVQQGAAFWESSLNKQQGTFSAKDSSISLHSGCTNVLHQTCTPTGKLNIALPLPDTCCNTSEGERNCSSSALSFINPVFLKQDVTGNSETVIAKDPTAENGKSRPPPPPRPPPPRILVRSPSEPSTTMPLSAGIAGASQKHNPPPKPPQPPDIDSYRCTIALDDETISRALSQVNRNHTSPLNPTTNTILQQWTGPEEKGRTSSGRSLSASSLDSMDCPPHPIPLRLSQSIGKGLSTDDSSDEYDQEEDDYGVGLERDLHLRLRASRKSKKLLSVELVGARSRSLDVPRVLRGHFHKVRGVFSVLATPEKRILLRIIELSQDKTSYFGCLVQDYVSFVQENKNCHSSGQDLLQTIRQFMTQMKAYLKQSSEMNPPIESYIPEDQIDPVLEKAMHKCVLKPLFGCLQSMLHDFQVAGGVWQRLQENQALAKTKQPHELGVNGARPPDAHAIQRIRRKLRAMCRVYSPERKIMVLLKVCKLIYNIMQDHEVRMFGADDFLPMLTYVLVQCEMPQLDTEILYMMELIDPPLLHGEGGYYLTSAYGAMSLIKNFQEEQAARALSSTTRDTLHQWHQRRTLQRDVPSVDDFQNYMRVALQKKDSGCTAKTLQVQPYATTEEVCRLCAVKFRVSDPENYGLFLYTDDSSQQLAADTHPQWIKAELHSRPNRQHFYFVYKYVGHRIQWGMPPPPPKPASSNHSAPIPLSSQDKDPLLTPTQKRRARRKRALQSIAPVDDSVTPESTEITHFPPKPVKSTSVKSHPINLLRPRRLQWRPQPLRPAPVAAPAPEAAPVAAPAPEAAPVAAPAPEAAPVAAPAPEAAPVAALAPVPSLMLALAPEELTKSVKA</sequence>
<keyword evidence="3" id="KW-0343">GTPase activation</keyword>
<dbReference type="SUPFAM" id="SSF109993">
    <property type="entry name" value="VPS9 domain"/>
    <property type="match status" value="1"/>
</dbReference>
<feature type="domain" description="VPS9" evidence="8">
    <location>
        <begin position="575"/>
        <end position="715"/>
    </location>
</feature>
<dbReference type="PANTHER" id="PTHR23101">
    <property type="entry name" value="RAB GDP/GTP EXCHANGE FACTOR"/>
    <property type="match status" value="1"/>
</dbReference>
<dbReference type="InterPro" id="IPR003123">
    <property type="entry name" value="VPS9"/>
</dbReference>
<feature type="region of interest" description="Disordered" evidence="6">
    <location>
        <begin position="842"/>
        <end position="915"/>
    </location>
</feature>
<feature type="compositionally biased region" description="Pro residues" evidence="6">
    <location>
        <begin position="301"/>
        <end position="310"/>
    </location>
</feature>
<dbReference type="GO" id="GO:0007165">
    <property type="term" value="P:signal transduction"/>
    <property type="evidence" value="ECO:0007669"/>
    <property type="project" value="InterPro"/>
</dbReference>
<evidence type="ECO:0000313" key="10">
    <source>
        <dbReference type="Proteomes" id="UP000290572"/>
    </source>
</evidence>
<proteinExistence type="inferred from homology"/>
<evidence type="ECO:0000313" key="9">
    <source>
        <dbReference type="EMBL" id="RXN23876.1"/>
    </source>
</evidence>
<dbReference type="GO" id="GO:0016192">
    <property type="term" value="P:vesicle-mediated transport"/>
    <property type="evidence" value="ECO:0007669"/>
    <property type="project" value="InterPro"/>
</dbReference>